<dbReference type="EMBL" id="MCFF01000040">
    <property type="protein sequence ID" value="ORZ07741.1"/>
    <property type="molecule type" value="Genomic_DNA"/>
</dbReference>
<protein>
    <submittedName>
        <fullName evidence="1">Uncharacterized protein</fullName>
    </submittedName>
</protein>
<dbReference type="AlphaFoldDB" id="A0A1Y2GDC8"/>
<proteinExistence type="predicted"/>
<dbReference type="GeneID" id="33570917"/>
<dbReference type="RefSeq" id="XP_021878107.1">
    <property type="nucleotide sequence ID" value="XM_022029074.1"/>
</dbReference>
<organism evidence="1 2">
    <name type="scientific">Lobosporangium transversale</name>
    <dbReference type="NCBI Taxonomy" id="64571"/>
    <lineage>
        <taxon>Eukaryota</taxon>
        <taxon>Fungi</taxon>
        <taxon>Fungi incertae sedis</taxon>
        <taxon>Mucoromycota</taxon>
        <taxon>Mortierellomycotina</taxon>
        <taxon>Mortierellomycetes</taxon>
        <taxon>Mortierellales</taxon>
        <taxon>Mortierellaceae</taxon>
        <taxon>Lobosporangium</taxon>
    </lineage>
</organism>
<sequence length="79" mass="8387">MFIAGVSTSIGADSDVNLIKAKASVFNLNLGLGIDIDVGIKDEFLDLMRYSDRVQGVNLDVDNTVNFSPHTASSPSNAD</sequence>
<evidence type="ECO:0000313" key="1">
    <source>
        <dbReference type="EMBL" id="ORZ07741.1"/>
    </source>
</evidence>
<dbReference type="OrthoDB" id="674604at2759"/>
<evidence type="ECO:0000313" key="2">
    <source>
        <dbReference type="Proteomes" id="UP000193648"/>
    </source>
</evidence>
<comment type="caution">
    <text evidence="1">The sequence shown here is derived from an EMBL/GenBank/DDBJ whole genome shotgun (WGS) entry which is preliminary data.</text>
</comment>
<gene>
    <name evidence="1" type="ORF">BCR41DRAFT_399561</name>
</gene>
<accession>A0A1Y2GDC8</accession>
<keyword evidence="2" id="KW-1185">Reference proteome</keyword>
<dbReference type="InParanoid" id="A0A1Y2GDC8"/>
<reference evidence="1 2" key="1">
    <citation type="submission" date="2016-07" db="EMBL/GenBank/DDBJ databases">
        <title>Pervasive Adenine N6-methylation of Active Genes in Fungi.</title>
        <authorList>
            <consortium name="DOE Joint Genome Institute"/>
            <person name="Mondo S.J."/>
            <person name="Dannebaum R.O."/>
            <person name="Kuo R.C."/>
            <person name="Labutti K."/>
            <person name="Haridas S."/>
            <person name="Kuo A."/>
            <person name="Salamov A."/>
            <person name="Ahrendt S.R."/>
            <person name="Lipzen A."/>
            <person name="Sullivan W."/>
            <person name="Andreopoulos W.B."/>
            <person name="Clum A."/>
            <person name="Lindquist E."/>
            <person name="Daum C."/>
            <person name="Ramamoorthy G.K."/>
            <person name="Gryganskyi A."/>
            <person name="Culley D."/>
            <person name="Magnuson J.K."/>
            <person name="James T.Y."/>
            <person name="O'Malley M.A."/>
            <person name="Stajich J.E."/>
            <person name="Spatafora J.W."/>
            <person name="Visel A."/>
            <person name="Grigoriev I.V."/>
        </authorList>
    </citation>
    <scope>NUCLEOTIDE SEQUENCE [LARGE SCALE GENOMIC DNA]</scope>
    <source>
        <strain evidence="1 2">NRRL 3116</strain>
    </source>
</reference>
<dbReference type="Proteomes" id="UP000193648">
    <property type="component" value="Unassembled WGS sequence"/>
</dbReference>
<name>A0A1Y2GDC8_9FUNG</name>